<comment type="similarity">
    <text evidence="6">Belongs to the HdrA family.</text>
</comment>
<dbReference type="Gene3D" id="3.50.50.60">
    <property type="entry name" value="FAD/NAD(P)-binding domain"/>
    <property type="match status" value="1"/>
</dbReference>
<comment type="cofactor">
    <cofactor evidence="6">
        <name>[4Fe-4S] cluster</name>
        <dbReference type="ChEBI" id="CHEBI:49883"/>
    </cofactor>
</comment>
<comment type="subunit">
    <text evidence="6">The ferredoxin:CoB-CoM heterodisulfide reductase is composed of three subunits; HdrA, HdrB and HdrC.</text>
</comment>
<dbReference type="InterPro" id="IPR036188">
    <property type="entry name" value="FAD/NAD-bd_sf"/>
</dbReference>
<evidence type="ECO:0000256" key="2">
    <source>
        <dbReference type="ARBA" id="ARBA00022723"/>
    </source>
</evidence>
<reference evidence="7 8" key="1">
    <citation type="submission" date="2015-06" db="EMBL/GenBank/DDBJ databases">
        <title>New insights into the roles of widespread benthic archaea in carbon and nitrogen cycling.</title>
        <authorList>
            <person name="Lazar C.S."/>
            <person name="Baker B.J."/>
            <person name="Seitz K.W."/>
            <person name="Hyde A.S."/>
            <person name="Dick G.J."/>
            <person name="Hinrichs K.-U."/>
            <person name="Teske A.P."/>
        </authorList>
    </citation>
    <scope>NUCLEOTIDE SEQUENCE [LARGE SCALE GENOMIC DNA]</scope>
    <source>
        <strain evidence="7">DG-45</strain>
    </source>
</reference>
<keyword evidence="6" id="KW-0274">FAD</keyword>
<dbReference type="PANTHER" id="PTHR43498:SF1">
    <property type="entry name" value="COB--COM HETERODISULFIDE REDUCTASE IRON-SULFUR SUBUNIT A"/>
    <property type="match status" value="1"/>
</dbReference>
<comment type="function">
    <text evidence="6">Part of a complex that catalyzes the reversible reduction of CoM-S-S-CoB to the thiol-coenzymes H-S-CoM (coenzyme M) and H-S-CoB (coenzyme B).</text>
</comment>
<evidence type="ECO:0000256" key="1">
    <source>
        <dbReference type="ARBA" id="ARBA00022485"/>
    </source>
</evidence>
<evidence type="ECO:0000313" key="7">
    <source>
        <dbReference type="EMBL" id="KON30806.1"/>
    </source>
</evidence>
<comment type="caution">
    <text evidence="7">The sequence shown here is derived from an EMBL/GenBank/DDBJ whole genome shotgun (WGS) entry which is preliminary data.</text>
</comment>
<dbReference type="AlphaFoldDB" id="A0A0M0BRD4"/>
<dbReference type="InterPro" id="IPR039650">
    <property type="entry name" value="HdrA-like"/>
</dbReference>
<dbReference type="EMBL" id="LFWZ01000020">
    <property type="protein sequence ID" value="KON30806.1"/>
    <property type="molecule type" value="Genomic_DNA"/>
</dbReference>
<dbReference type="EC" id="1.8.-.-" evidence="6"/>
<comment type="pathway">
    <text evidence="6">Cofactor metabolism; coenzyme M-coenzyme B heterodisulfide reduction; coenzyme B and coenzyme M from coenzyme M-coenzyme B heterodisulfide: step 1/1.</text>
</comment>
<keyword evidence="6" id="KW-0285">Flavoprotein</keyword>
<evidence type="ECO:0000256" key="6">
    <source>
        <dbReference type="RuleBase" id="RU366072"/>
    </source>
</evidence>
<dbReference type="GO" id="GO:0051539">
    <property type="term" value="F:4 iron, 4 sulfur cluster binding"/>
    <property type="evidence" value="ECO:0007669"/>
    <property type="project" value="UniProtKB-UniRule"/>
</dbReference>
<dbReference type="PANTHER" id="PTHR43498">
    <property type="entry name" value="FERREDOXIN:COB-COM HETERODISULFIDE REDUCTASE SUBUNIT A"/>
    <property type="match status" value="1"/>
</dbReference>
<proteinExistence type="inferred from homology"/>
<keyword evidence="3 6" id="KW-0560">Oxidoreductase</keyword>
<name>A0A0M0BRD4_9ARCH</name>
<comment type="cofactor">
    <cofactor evidence="6">
        <name>FAD</name>
        <dbReference type="ChEBI" id="CHEBI:57692"/>
    </cofactor>
</comment>
<sequence>MSWRSDVIVAGGGVAGVAAAIAAARQGAKVLLIERYGQLGGMATGGLITVLLGYERYEFGLNKEIGEEILNQKAAVLEVQATREWVEDMGYTSIKRIKFDGEQMKYLLERMLVDEGVELLYHTYISKAIVEGGEVRGVILESKAGRQAALGKIVIDATGDGDVFATAGAQYETEEHPWGLGLGHRFGGVDIDRAMKYMKDDVKRYAALMDQLEKKIGVRYHWSPSARRGITLCMGPRLYNFNVLDPRDSTRLEIRGKEIAMKALEFLRENVPGFEDAFIVEFAPQFGIRVTRRLVGEYILSTEEVKSGARFDDAVVRSIYDVPYGCFVPKEIDGLLVAGRCISMAPGADELRLIGPCIATGEAAGVAAALSVKHGVKPRALDIDVLQEALQGKTLPKAEVAAAMRV</sequence>
<keyword evidence="1 6" id="KW-0004">4Fe-4S</keyword>
<gene>
    <name evidence="7" type="ORF">AC482_02865</name>
</gene>
<dbReference type="GO" id="GO:0046872">
    <property type="term" value="F:metal ion binding"/>
    <property type="evidence" value="ECO:0007669"/>
    <property type="project" value="UniProtKB-KW"/>
</dbReference>
<keyword evidence="5 6" id="KW-0411">Iron-sulfur</keyword>
<dbReference type="GO" id="GO:0016491">
    <property type="term" value="F:oxidoreductase activity"/>
    <property type="evidence" value="ECO:0007669"/>
    <property type="project" value="UniProtKB-UniRule"/>
</dbReference>
<evidence type="ECO:0000256" key="4">
    <source>
        <dbReference type="ARBA" id="ARBA00023004"/>
    </source>
</evidence>
<evidence type="ECO:0000256" key="5">
    <source>
        <dbReference type="ARBA" id="ARBA00023014"/>
    </source>
</evidence>
<dbReference type="UniPathway" id="UPA00647">
    <property type="reaction ID" value="UER00700"/>
</dbReference>
<dbReference type="Proteomes" id="UP000037210">
    <property type="component" value="Unassembled WGS sequence"/>
</dbReference>
<dbReference type="SUPFAM" id="SSF51905">
    <property type="entry name" value="FAD/NAD(P)-binding domain"/>
    <property type="match status" value="1"/>
</dbReference>
<organism evidence="7 8">
    <name type="scientific">miscellaneous Crenarchaeota group-15 archaeon DG-45</name>
    <dbReference type="NCBI Taxonomy" id="1685127"/>
    <lineage>
        <taxon>Archaea</taxon>
        <taxon>Candidatus Bathyarchaeota</taxon>
        <taxon>MCG-15</taxon>
    </lineage>
</organism>
<evidence type="ECO:0000256" key="3">
    <source>
        <dbReference type="ARBA" id="ARBA00023002"/>
    </source>
</evidence>
<dbReference type="PRINTS" id="PR00411">
    <property type="entry name" value="PNDRDTASEI"/>
</dbReference>
<keyword evidence="4 6" id="KW-0408">Iron</keyword>
<keyword evidence="2 6" id="KW-0479">Metal-binding</keyword>
<protein>
    <recommendedName>
        <fullName evidence="6">CoB--CoM heterodisulfide reductase iron-sulfur subunit A</fullName>
        <ecNumber evidence="6">1.8.-.-</ecNumber>
    </recommendedName>
</protein>
<evidence type="ECO:0000313" key="8">
    <source>
        <dbReference type="Proteomes" id="UP000037210"/>
    </source>
</evidence>
<accession>A0A0M0BRD4</accession>
<dbReference type="Pfam" id="PF12831">
    <property type="entry name" value="FAD_oxidored"/>
    <property type="match status" value="1"/>
</dbReference>